<dbReference type="InterPro" id="IPR013892">
    <property type="entry name" value="Cyt_c_biogenesis_Cmc1-like"/>
</dbReference>
<comment type="subcellular location">
    <subcellularLocation>
        <location evidence="4">Mitochondrion inner membrane</location>
    </subcellularLocation>
</comment>
<keyword evidence="3" id="KW-1015">Disulfide bond</keyword>
<dbReference type="InParanoid" id="C4R2Y6"/>
<name>C4R2Y6_KOMPG</name>
<evidence type="ECO:0000256" key="4">
    <source>
        <dbReference type="RuleBase" id="RU364104"/>
    </source>
</evidence>
<proteinExistence type="inferred from homology"/>
<dbReference type="RefSeq" id="XP_002492140.1">
    <property type="nucleotide sequence ID" value="XM_002492095.1"/>
</dbReference>
<evidence type="ECO:0000313" key="6">
    <source>
        <dbReference type="Proteomes" id="UP000000314"/>
    </source>
</evidence>
<keyword evidence="4" id="KW-0143">Chaperone</keyword>
<dbReference type="FunCoup" id="C4R2Y6">
    <property type="interactions" value="69"/>
</dbReference>
<dbReference type="PANTHER" id="PTHR22977">
    <property type="entry name" value="COX ASSEMBLY MITOCHONDRIAL PROTEIN"/>
    <property type="match status" value="1"/>
</dbReference>
<organism evidence="5 6">
    <name type="scientific">Komagataella phaffii (strain GS115 / ATCC 20864)</name>
    <name type="common">Yeast</name>
    <name type="synonym">Pichia pastoris</name>
    <dbReference type="NCBI Taxonomy" id="644223"/>
    <lineage>
        <taxon>Eukaryota</taxon>
        <taxon>Fungi</taxon>
        <taxon>Dikarya</taxon>
        <taxon>Ascomycota</taxon>
        <taxon>Saccharomycotina</taxon>
        <taxon>Pichiomycetes</taxon>
        <taxon>Pichiales</taxon>
        <taxon>Pichiaceae</taxon>
        <taxon>Komagataella</taxon>
    </lineage>
</organism>
<dbReference type="GeneID" id="8199176"/>
<dbReference type="OMA" id="GMCNFEK"/>
<keyword evidence="6" id="KW-1185">Reference proteome</keyword>
<dbReference type="GO" id="GO:0033617">
    <property type="term" value="P:mitochondrial respiratory chain complex IV assembly"/>
    <property type="evidence" value="ECO:0007669"/>
    <property type="project" value="EnsemblFungi"/>
</dbReference>
<dbReference type="STRING" id="644223.C4R2Y6"/>
<dbReference type="OrthoDB" id="532630at2759"/>
<keyword evidence="2 4" id="KW-0496">Mitochondrion</keyword>
<gene>
    <name evidence="5" type="ordered locus">PAS_chr2-2_0456</name>
</gene>
<dbReference type="Proteomes" id="UP000000314">
    <property type="component" value="Chromosome 2"/>
</dbReference>
<comment type="function">
    <text evidence="4">Required for mitochondrial cytochrome c oxidase (COX) assembly and respiration.</text>
</comment>
<dbReference type="eggNOG" id="KOG4148">
    <property type="taxonomic scope" value="Eukaryota"/>
</dbReference>
<evidence type="ECO:0000256" key="1">
    <source>
        <dbReference type="ARBA" id="ARBA00007347"/>
    </source>
</evidence>
<dbReference type="GO" id="GO:0005758">
    <property type="term" value="C:mitochondrial intermembrane space"/>
    <property type="evidence" value="ECO:0007669"/>
    <property type="project" value="EnsemblFungi"/>
</dbReference>
<dbReference type="KEGG" id="ppa:PAS_chr2-2_0456"/>
<evidence type="ECO:0000256" key="3">
    <source>
        <dbReference type="ARBA" id="ARBA00023157"/>
    </source>
</evidence>
<dbReference type="AlphaFoldDB" id="C4R2Y6"/>
<evidence type="ECO:0000256" key="2">
    <source>
        <dbReference type="ARBA" id="ARBA00023128"/>
    </source>
</evidence>
<keyword evidence="4" id="KW-0472">Membrane</keyword>
<dbReference type="PANTHER" id="PTHR22977:SF1">
    <property type="entry name" value="COX ASSEMBLY MITOCHONDRIAL PROTEIN 2 HOMOLOG"/>
    <property type="match status" value="1"/>
</dbReference>
<comment type="similarity">
    <text evidence="1 4">Belongs to the CMC family.</text>
</comment>
<dbReference type="EMBL" id="FN392320">
    <property type="protein sequence ID" value="CAY69860.1"/>
    <property type="molecule type" value="Genomic_DNA"/>
</dbReference>
<reference evidence="5 6" key="1">
    <citation type="journal article" date="2009" name="Nat. Biotechnol.">
        <title>Genome sequence of the recombinant protein production host Pichia pastoris.</title>
        <authorList>
            <person name="De Schutter K."/>
            <person name="Lin Y.C."/>
            <person name="Tiels P."/>
            <person name="Van Hecke A."/>
            <person name="Glinka S."/>
            <person name="Weber-Lehmann J."/>
            <person name="Rouze P."/>
            <person name="Van de Peer Y."/>
            <person name="Callewaert N."/>
        </authorList>
    </citation>
    <scope>NUCLEOTIDE SEQUENCE [LARGE SCALE GENOMIC DNA]</scope>
    <source>
        <strain evidence="6">GS115 / ATCC 20864</strain>
    </source>
</reference>
<dbReference type="HOGENOM" id="CLU_169286_3_1_1"/>
<accession>C4R2Y6</accession>
<protein>
    <recommendedName>
        <fullName evidence="4">COX assembly mitochondrial protein</fullName>
    </recommendedName>
</protein>
<dbReference type="GO" id="GO:0005743">
    <property type="term" value="C:mitochondrial inner membrane"/>
    <property type="evidence" value="ECO:0007669"/>
    <property type="project" value="UniProtKB-SubCell"/>
</dbReference>
<sequence length="104" mass="12541">MHPQLDSERFHPCEDLIKALQECHRNEFMKQIFGLCNEPKTLLTKCLHDTRLAQEREKILERKEKTKKFELRRKQLEEEKYGKDGYLKKVIEKELELEANNGQK</sequence>
<keyword evidence="4" id="KW-0999">Mitochondrion inner membrane</keyword>
<evidence type="ECO:0000313" key="5">
    <source>
        <dbReference type="EMBL" id="CAY69860.1"/>
    </source>
</evidence>
<dbReference type="Pfam" id="PF08583">
    <property type="entry name" value="Cmc1"/>
    <property type="match status" value="1"/>
</dbReference>